<dbReference type="PANTHER" id="PTHR35330:SF1">
    <property type="entry name" value="SIROHEME BIOSYNTHESIS PROTEIN MET8"/>
    <property type="match status" value="1"/>
</dbReference>
<dbReference type="Gene3D" id="1.10.8.610">
    <property type="entry name" value="SirC, precorrin-2 dehydrogenase, C-terminal helical domain-like"/>
    <property type="match status" value="1"/>
</dbReference>
<accession>A0ABQ1MHD4</accession>
<evidence type="ECO:0000256" key="5">
    <source>
        <dbReference type="ARBA" id="ARBA00023244"/>
    </source>
</evidence>
<dbReference type="InterPro" id="IPR036291">
    <property type="entry name" value="NAD(P)-bd_dom_sf"/>
</dbReference>
<comment type="caution">
    <text evidence="8">The sequence shown here is derived from an EMBL/GenBank/DDBJ whole genome shotgun (WGS) entry which is preliminary data.</text>
</comment>
<evidence type="ECO:0000256" key="6">
    <source>
        <dbReference type="ARBA" id="ARBA00047561"/>
    </source>
</evidence>
<evidence type="ECO:0000256" key="3">
    <source>
        <dbReference type="ARBA" id="ARBA00023002"/>
    </source>
</evidence>
<evidence type="ECO:0000259" key="7">
    <source>
        <dbReference type="Pfam" id="PF14824"/>
    </source>
</evidence>
<evidence type="ECO:0000313" key="9">
    <source>
        <dbReference type="Proteomes" id="UP000636010"/>
    </source>
</evidence>
<feature type="domain" description="Siroheme synthase central" evidence="7">
    <location>
        <begin position="130"/>
        <end position="154"/>
    </location>
</feature>
<dbReference type="InterPro" id="IPR006367">
    <property type="entry name" value="Sirohaem_synthase_N"/>
</dbReference>
<dbReference type="SUPFAM" id="SSF51735">
    <property type="entry name" value="NAD(P)-binding Rossmann-fold domains"/>
    <property type="match status" value="1"/>
</dbReference>
<dbReference type="Gene3D" id="3.40.50.720">
    <property type="entry name" value="NAD(P)-binding Rossmann-like Domain"/>
    <property type="match status" value="1"/>
</dbReference>
<reference evidence="9" key="1">
    <citation type="journal article" date="2019" name="Int. J. Syst. Evol. Microbiol.">
        <title>The Global Catalogue of Microorganisms (GCM) 10K type strain sequencing project: providing services to taxonomists for standard genome sequencing and annotation.</title>
        <authorList>
            <consortium name="The Broad Institute Genomics Platform"/>
            <consortium name="The Broad Institute Genome Sequencing Center for Infectious Disease"/>
            <person name="Wu L."/>
            <person name="Ma J."/>
        </authorList>
    </citation>
    <scope>NUCLEOTIDE SEQUENCE [LARGE SCALE GENOMIC DNA]</scope>
    <source>
        <strain evidence="9">CGMCC 1.10832</strain>
    </source>
</reference>
<keyword evidence="5" id="KW-0627">Porphyrin biosynthesis</keyword>
<keyword evidence="9" id="KW-1185">Reference proteome</keyword>
<dbReference type="EMBL" id="BMEC01000009">
    <property type="protein sequence ID" value="GGC40714.1"/>
    <property type="molecule type" value="Genomic_DNA"/>
</dbReference>
<comment type="pathway">
    <text evidence="1">Porphyrin-containing compound metabolism; siroheme biosynthesis; sirohydrochlorin from precorrin-2: step 1/1.</text>
</comment>
<dbReference type="NCBIfam" id="TIGR01470">
    <property type="entry name" value="cysG_Nterm"/>
    <property type="match status" value="1"/>
</dbReference>
<dbReference type="SUPFAM" id="SSF75615">
    <property type="entry name" value="Siroheme synthase middle domains-like"/>
    <property type="match status" value="1"/>
</dbReference>
<dbReference type="InterPro" id="IPR028161">
    <property type="entry name" value="Met8-like"/>
</dbReference>
<evidence type="ECO:0000256" key="1">
    <source>
        <dbReference type="ARBA" id="ARBA00005010"/>
    </source>
</evidence>
<gene>
    <name evidence="8" type="ORF">GCM10011506_27860</name>
</gene>
<dbReference type="InterPro" id="IPR028281">
    <property type="entry name" value="Sirohaem_synthase_central"/>
</dbReference>
<dbReference type="Pfam" id="PF13241">
    <property type="entry name" value="NAD_binding_7"/>
    <property type="match status" value="1"/>
</dbReference>
<proteinExistence type="predicted"/>
<dbReference type="RefSeq" id="WP_188464499.1">
    <property type="nucleotide sequence ID" value="NZ_BAABHU010000009.1"/>
</dbReference>
<evidence type="ECO:0000256" key="4">
    <source>
        <dbReference type="ARBA" id="ARBA00023027"/>
    </source>
</evidence>
<dbReference type="Pfam" id="PF14824">
    <property type="entry name" value="Sirohm_synth_M"/>
    <property type="match status" value="1"/>
</dbReference>
<protein>
    <recommendedName>
        <fullName evidence="2">precorrin-2 dehydrogenase</fullName>
        <ecNumber evidence="2">1.3.1.76</ecNumber>
    </recommendedName>
</protein>
<dbReference type="InterPro" id="IPR042518">
    <property type="entry name" value="SirC_C"/>
</dbReference>
<evidence type="ECO:0000256" key="2">
    <source>
        <dbReference type="ARBA" id="ARBA00012400"/>
    </source>
</evidence>
<sequence length="200" mass="21964">MLNRSEENHLFPVFLKLDKIQTLIVGAGYVGLEKLGALLKNDDDASVKIVAPEIRQEIRDIAATHSGIELVTKAYDESDLAGINLVIGATNFYEVNKQVYSDAKAAGILVNVADTPELCDFYLGSTVKKGNLKIGISTNGKSPTFAKRLRAILEEVLPDHTDDVLQNLAEIRKALKGDFEKKIEALNKITASFVHEKNKN</sequence>
<dbReference type="PANTHER" id="PTHR35330">
    <property type="entry name" value="SIROHEME BIOSYNTHESIS PROTEIN MET8"/>
    <property type="match status" value="1"/>
</dbReference>
<keyword evidence="3" id="KW-0560">Oxidoreductase</keyword>
<keyword evidence="4" id="KW-0520">NAD</keyword>
<organism evidence="8 9">
    <name type="scientific">Marivirga lumbricoides</name>
    <dbReference type="NCBI Taxonomy" id="1046115"/>
    <lineage>
        <taxon>Bacteria</taxon>
        <taxon>Pseudomonadati</taxon>
        <taxon>Bacteroidota</taxon>
        <taxon>Cytophagia</taxon>
        <taxon>Cytophagales</taxon>
        <taxon>Marivirgaceae</taxon>
        <taxon>Marivirga</taxon>
    </lineage>
</organism>
<name>A0ABQ1MHD4_9BACT</name>
<evidence type="ECO:0000313" key="8">
    <source>
        <dbReference type="EMBL" id="GGC40714.1"/>
    </source>
</evidence>
<dbReference type="EC" id="1.3.1.76" evidence="2"/>
<comment type="catalytic activity">
    <reaction evidence="6">
        <text>precorrin-2 + NAD(+) = sirohydrochlorin + NADH + 2 H(+)</text>
        <dbReference type="Rhea" id="RHEA:15613"/>
        <dbReference type="ChEBI" id="CHEBI:15378"/>
        <dbReference type="ChEBI" id="CHEBI:57540"/>
        <dbReference type="ChEBI" id="CHEBI:57945"/>
        <dbReference type="ChEBI" id="CHEBI:58351"/>
        <dbReference type="ChEBI" id="CHEBI:58827"/>
        <dbReference type="EC" id="1.3.1.76"/>
    </reaction>
</comment>
<dbReference type="Proteomes" id="UP000636010">
    <property type="component" value="Unassembled WGS sequence"/>
</dbReference>